<evidence type="ECO:0000313" key="2">
    <source>
        <dbReference type="Proteomes" id="UP001164250"/>
    </source>
</evidence>
<reference evidence="2" key="1">
    <citation type="journal article" date="2023" name="G3 (Bethesda)">
        <title>Genome assembly and association tests identify interacting loci associated with vigor, precocity, and sex in interspecific pistachio rootstocks.</title>
        <authorList>
            <person name="Palmer W."/>
            <person name="Jacygrad E."/>
            <person name="Sagayaradj S."/>
            <person name="Cavanaugh K."/>
            <person name="Han R."/>
            <person name="Bertier L."/>
            <person name="Beede B."/>
            <person name="Kafkas S."/>
            <person name="Golino D."/>
            <person name="Preece J."/>
            <person name="Michelmore R."/>
        </authorList>
    </citation>
    <scope>NUCLEOTIDE SEQUENCE [LARGE SCALE GENOMIC DNA]</scope>
</reference>
<dbReference type="EMBL" id="CM047902">
    <property type="protein sequence ID" value="KAJ0095358.1"/>
    <property type="molecule type" value="Genomic_DNA"/>
</dbReference>
<dbReference type="Proteomes" id="UP001164250">
    <property type="component" value="Chromosome 6"/>
</dbReference>
<evidence type="ECO:0000313" key="1">
    <source>
        <dbReference type="EMBL" id="KAJ0095358.1"/>
    </source>
</evidence>
<organism evidence="1 2">
    <name type="scientific">Pistacia atlantica</name>
    <dbReference type="NCBI Taxonomy" id="434234"/>
    <lineage>
        <taxon>Eukaryota</taxon>
        <taxon>Viridiplantae</taxon>
        <taxon>Streptophyta</taxon>
        <taxon>Embryophyta</taxon>
        <taxon>Tracheophyta</taxon>
        <taxon>Spermatophyta</taxon>
        <taxon>Magnoliopsida</taxon>
        <taxon>eudicotyledons</taxon>
        <taxon>Gunneridae</taxon>
        <taxon>Pentapetalae</taxon>
        <taxon>rosids</taxon>
        <taxon>malvids</taxon>
        <taxon>Sapindales</taxon>
        <taxon>Anacardiaceae</taxon>
        <taxon>Pistacia</taxon>
    </lineage>
</organism>
<proteinExistence type="predicted"/>
<sequence>MEAAKKLQRYFICLQCAEDKPTKAETLRKEIAAMEEESKLKDELIQKQENRIQDWKNEFKHLLDKHKAELERV</sequence>
<keyword evidence="2" id="KW-1185">Reference proteome</keyword>
<name>A0ACC1B8X2_9ROSI</name>
<comment type="caution">
    <text evidence="1">The sequence shown here is derived from an EMBL/GenBank/DDBJ whole genome shotgun (WGS) entry which is preliminary data.</text>
</comment>
<protein>
    <submittedName>
        <fullName evidence="1">Uncharacterized protein</fullName>
    </submittedName>
</protein>
<gene>
    <name evidence="1" type="ORF">Patl1_17033</name>
</gene>
<accession>A0ACC1B8X2</accession>